<organism evidence="2">
    <name type="scientific">marine sediment metagenome</name>
    <dbReference type="NCBI Taxonomy" id="412755"/>
    <lineage>
        <taxon>unclassified sequences</taxon>
        <taxon>metagenomes</taxon>
        <taxon>ecological metagenomes</taxon>
    </lineage>
</organism>
<dbReference type="PANTHER" id="PTHR46017:SF1">
    <property type="entry name" value="ALPHA-MANNOSIDASE 2C1"/>
    <property type="match status" value="1"/>
</dbReference>
<dbReference type="GO" id="GO:0030246">
    <property type="term" value="F:carbohydrate binding"/>
    <property type="evidence" value="ECO:0007669"/>
    <property type="project" value="InterPro"/>
</dbReference>
<dbReference type="PANTHER" id="PTHR46017">
    <property type="entry name" value="ALPHA-MANNOSIDASE 2C1"/>
    <property type="match status" value="1"/>
</dbReference>
<dbReference type="AlphaFoldDB" id="X0WBS6"/>
<feature type="non-terminal residue" evidence="2">
    <location>
        <position position="1"/>
    </location>
</feature>
<reference evidence="2" key="1">
    <citation type="journal article" date="2014" name="Front. Microbiol.">
        <title>High frequency of phylogenetically diverse reductive dehalogenase-homologous genes in deep subseafloor sedimentary metagenomes.</title>
        <authorList>
            <person name="Kawai M."/>
            <person name="Futagami T."/>
            <person name="Toyoda A."/>
            <person name="Takaki Y."/>
            <person name="Nishi S."/>
            <person name="Hori S."/>
            <person name="Arai W."/>
            <person name="Tsubouchi T."/>
            <person name="Morono Y."/>
            <person name="Uchiyama I."/>
            <person name="Ito T."/>
            <person name="Fujiyama A."/>
            <person name="Inagaki F."/>
            <person name="Takami H."/>
        </authorList>
    </citation>
    <scope>NUCLEOTIDE SEQUENCE</scope>
    <source>
        <strain evidence="2">Expedition CK06-06</strain>
    </source>
</reference>
<dbReference type="GO" id="GO:0009313">
    <property type="term" value="P:oligosaccharide catabolic process"/>
    <property type="evidence" value="ECO:0007669"/>
    <property type="project" value="TreeGrafter"/>
</dbReference>
<sequence length="150" mass="16764">VLDTNFRTNFSTVQQGDMLFRYSIATHEGDWKEGRCRDFGWSIGNPLIGVCVDGERDGKLPSRMSFCQVDKANVFVLTLKQAEGGNGIIIRLIETEGDAVTAAVTLPHLTIKKAYLTNLVEENKEELPFTEHKITAHIEAFGITTVRLCY</sequence>
<comment type="caution">
    <text evidence="2">The sequence shown here is derived from an EMBL/GenBank/DDBJ whole genome shotgun (WGS) entry which is preliminary data.</text>
</comment>
<feature type="domain" description="Glycosyl hydrolases family 38 C-terminal" evidence="1">
    <location>
        <begin position="73"/>
        <end position="146"/>
    </location>
</feature>
<evidence type="ECO:0000313" key="2">
    <source>
        <dbReference type="EMBL" id="GAG20667.1"/>
    </source>
</evidence>
<dbReference type="Gene3D" id="2.60.40.2220">
    <property type="match status" value="1"/>
</dbReference>
<gene>
    <name evidence="2" type="ORF">S01H1_54869</name>
</gene>
<dbReference type="SUPFAM" id="SSF74650">
    <property type="entry name" value="Galactose mutarotase-like"/>
    <property type="match status" value="1"/>
</dbReference>
<name>X0WBS6_9ZZZZ</name>
<dbReference type="Pfam" id="PF17677">
    <property type="entry name" value="Glyco_hydro38C2"/>
    <property type="match status" value="1"/>
</dbReference>
<protein>
    <recommendedName>
        <fullName evidence="1">Glycosyl hydrolases family 38 C-terminal domain-containing protein</fullName>
    </recommendedName>
</protein>
<dbReference type="InterPro" id="IPR041147">
    <property type="entry name" value="GH38_C"/>
</dbReference>
<proteinExistence type="predicted"/>
<dbReference type="EMBL" id="BARS01035626">
    <property type="protein sequence ID" value="GAG20667.1"/>
    <property type="molecule type" value="Genomic_DNA"/>
</dbReference>
<accession>X0WBS6</accession>
<evidence type="ECO:0000259" key="1">
    <source>
        <dbReference type="Pfam" id="PF17677"/>
    </source>
</evidence>
<dbReference type="InterPro" id="IPR011013">
    <property type="entry name" value="Gal_mutarotase_sf_dom"/>
</dbReference>
<dbReference type="GO" id="GO:0004559">
    <property type="term" value="F:alpha-mannosidase activity"/>
    <property type="evidence" value="ECO:0007669"/>
    <property type="project" value="TreeGrafter"/>
</dbReference>